<keyword evidence="10" id="KW-1185">Reference proteome</keyword>
<dbReference type="PROSITE" id="PS01126">
    <property type="entry name" value="EF_TS_1"/>
    <property type="match status" value="1"/>
</dbReference>
<dbReference type="InterPro" id="IPR036402">
    <property type="entry name" value="EF-Ts_dimer_sf"/>
</dbReference>
<comment type="similarity">
    <text evidence="1 5 6">Belongs to the EF-Ts family.</text>
</comment>
<dbReference type="Gene3D" id="1.10.286.20">
    <property type="match status" value="1"/>
</dbReference>
<organism evidence="9 10">
    <name type="scientific">Desulfacinum infernum DSM 9756</name>
    <dbReference type="NCBI Taxonomy" id="1121391"/>
    <lineage>
        <taxon>Bacteria</taxon>
        <taxon>Pseudomonadati</taxon>
        <taxon>Thermodesulfobacteriota</taxon>
        <taxon>Syntrophobacteria</taxon>
        <taxon>Syntrophobacterales</taxon>
        <taxon>Syntrophobacteraceae</taxon>
        <taxon>Desulfacinum</taxon>
    </lineage>
</organism>
<keyword evidence="4 5" id="KW-0648">Protein biosynthesis</keyword>
<proteinExistence type="inferred from homology"/>
<keyword evidence="5" id="KW-0963">Cytoplasm</keyword>
<evidence type="ECO:0000313" key="9">
    <source>
        <dbReference type="EMBL" id="SHF51061.1"/>
    </source>
</evidence>
<sequence>MEITAAMVRELREKTNAGMMDCKKALQETGGDMEKAVDLLRKKGLATAMKRAGKEASEGAVQAYIHAGGKIGVLVEVNCETDFAARSEDFQTFVKDVAMQIAATNPLGITREDVPQDVVERERAIFVEQAKESGKPDHIVEKMVEGRLRKFYEENVLMEQAFVKDPDKTIEDYLNELVAKTGERIVIRRFVRYQLGA</sequence>
<dbReference type="InterPro" id="IPR009060">
    <property type="entry name" value="UBA-like_sf"/>
</dbReference>
<evidence type="ECO:0000256" key="2">
    <source>
        <dbReference type="ARBA" id="ARBA00016956"/>
    </source>
</evidence>
<dbReference type="FunFam" id="1.10.286.20:FF:000001">
    <property type="entry name" value="Elongation factor Ts"/>
    <property type="match status" value="1"/>
</dbReference>
<feature type="domain" description="Translation elongation factor EFTs/EF1B dimerisation" evidence="8">
    <location>
        <begin position="48"/>
        <end position="196"/>
    </location>
</feature>
<evidence type="ECO:0000256" key="5">
    <source>
        <dbReference type="HAMAP-Rule" id="MF_00050"/>
    </source>
</evidence>
<dbReference type="AlphaFoldDB" id="A0A1M5C8L4"/>
<evidence type="ECO:0000256" key="3">
    <source>
        <dbReference type="ARBA" id="ARBA00022768"/>
    </source>
</evidence>
<gene>
    <name evidence="5" type="primary">tsf</name>
    <name evidence="9" type="ORF">SAMN02745206_02143</name>
</gene>
<dbReference type="PANTHER" id="PTHR11741:SF0">
    <property type="entry name" value="ELONGATION FACTOR TS, MITOCHONDRIAL"/>
    <property type="match status" value="1"/>
</dbReference>
<dbReference type="Gene3D" id="3.30.479.20">
    <property type="entry name" value="Elongation factor Ts, dimerisation domain"/>
    <property type="match status" value="1"/>
</dbReference>
<dbReference type="Proteomes" id="UP000184076">
    <property type="component" value="Unassembled WGS sequence"/>
</dbReference>
<protein>
    <recommendedName>
        <fullName evidence="2 5">Elongation factor Ts</fullName>
        <shortName evidence="5">EF-Ts</shortName>
    </recommendedName>
</protein>
<evidence type="ECO:0000256" key="6">
    <source>
        <dbReference type="RuleBase" id="RU000642"/>
    </source>
</evidence>
<dbReference type="GO" id="GO:0005737">
    <property type="term" value="C:cytoplasm"/>
    <property type="evidence" value="ECO:0007669"/>
    <property type="project" value="UniProtKB-SubCell"/>
</dbReference>
<name>A0A1M5C8L4_9BACT</name>
<dbReference type="HAMAP" id="MF_00050">
    <property type="entry name" value="EF_Ts"/>
    <property type="match status" value="1"/>
</dbReference>
<dbReference type="EMBL" id="FQVB01000019">
    <property type="protein sequence ID" value="SHF51061.1"/>
    <property type="molecule type" value="Genomic_DNA"/>
</dbReference>
<dbReference type="PANTHER" id="PTHR11741">
    <property type="entry name" value="ELONGATION FACTOR TS"/>
    <property type="match status" value="1"/>
</dbReference>
<dbReference type="FunFam" id="1.10.8.10:FF:000001">
    <property type="entry name" value="Elongation factor Ts"/>
    <property type="match status" value="1"/>
</dbReference>
<reference evidence="10" key="1">
    <citation type="submission" date="2016-11" db="EMBL/GenBank/DDBJ databases">
        <authorList>
            <person name="Varghese N."/>
            <person name="Submissions S."/>
        </authorList>
    </citation>
    <scope>NUCLEOTIDE SEQUENCE [LARGE SCALE GENOMIC DNA]</scope>
    <source>
        <strain evidence="10">DSM 9756</strain>
    </source>
</reference>
<dbReference type="STRING" id="1121391.SAMN02745206_02143"/>
<dbReference type="Gene3D" id="1.10.8.10">
    <property type="entry name" value="DNA helicase RuvA subunit, C-terminal domain"/>
    <property type="match status" value="1"/>
</dbReference>
<dbReference type="Pfam" id="PF00889">
    <property type="entry name" value="EF_TS"/>
    <property type="match status" value="1"/>
</dbReference>
<evidence type="ECO:0000313" key="10">
    <source>
        <dbReference type="Proteomes" id="UP000184076"/>
    </source>
</evidence>
<dbReference type="CDD" id="cd14275">
    <property type="entry name" value="UBA_EF-Ts"/>
    <property type="match status" value="1"/>
</dbReference>
<dbReference type="GO" id="GO:0003746">
    <property type="term" value="F:translation elongation factor activity"/>
    <property type="evidence" value="ECO:0007669"/>
    <property type="project" value="UniProtKB-UniRule"/>
</dbReference>
<dbReference type="InterPro" id="IPR018101">
    <property type="entry name" value="Transl_elong_Ts_CS"/>
</dbReference>
<dbReference type="NCBIfam" id="TIGR00116">
    <property type="entry name" value="tsf"/>
    <property type="match status" value="1"/>
</dbReference>
<dbReference type="SUPFAM" id="SSF54713">
    <property type="entry name" value="Elongation factor Ts (EF-Ts), dimerisation domain"/>
    <property type="match status" value="1"/>
</dbReference>
<comment type="subcellular location">
    <subcellularLocation>
        <location evidence="5 7">Cytoplasm</location>
    </subcellularLocation>
</comment>
<evidence type="ECO:0000259" key="8">
    <source>
        <dbReference type="Pfam" id="PF00889"/>
    </source>
</evidence>
<dbReference type="RefSeq" id="WP_245795167.1">
    <property type="nucleotide sequence ID" value="NZ_FQVB01000019.1"/>
</dbReference>
<comment type="caution">
    <text evidence="5">Lacks conserved residue(s) required for the propagation of feature annotation.</text>
</comment>
<keyword evidence="3 5" id="KW-0251">Elongation factor</keyword>
<dbReference type="SUPFAM" id="SSF46934">
    <property type="entry name" value="UBA-like"/>
    <property type="match status" value="1"/>
</dbReference>
<dbReference type="PROSITE" id="PS01127">
    <property type="entry name" value="EF_TS_2"/>
    <property type="match status" value="1"/>
</dbReference>
<dbReference type="InterPro" id="IPR001816">
    <property type="entry name" value="Transl_elong_EFTs/EF1B"/>
</dbReference>
<evidence type="ECO:0000256" key="4">
    <source>
        <dbReference type="ARBA" id="ARBA00022917"/>
    </source>
</evidence>
<evidence type="ECO:0000256" key="1">
    <source>
        <dbReference type="ARBA" id="ARBA00005532"/>
    </source>
</evidence>
<comment type="function">
    <text evidence="5 6">Associates with the EF-Tu.GDP complex and induces the exchange of GDP to GTP. It remains bound to the aminoacyl-tRNA.EF-Tu.GTP complex up to the GTP hydrolysis stage on the ribosome.</text>
</comment>
<accession>A0A1M5C8L4</accession>
<evidence type="ECO:0000256" key="7">
    <source>
        <dbReference type="RuleBase" id="RU000643"/>
    </source>
</evidence>
<dbReference type="InterPro" id="IPR014039">
    <property type="entry name" value="Transl_elong_EFTs/EF1B_dimer"/>
</dbReference>